<dbReference type="InterPro" id="IPR006694">
    <property type="entry name" value="Fatty_acid_hydroxylase"/>
</dbReference>
<comment type="similarity">
    <text evidence="2">Belongs to the sterol desaturase family.</text>
</comment>
<evidence type="ECO:0000313" key="9">
    <source>
        <dbReference type="EMBL" id="RHN47751.1"/>
    </source>
</evidence>
<dbReference type="Pfam" id="PF04116">
    <property type="entry name" value="FA_hydroxylase"/>
    <property type="match status" value="1"/>
</dbReference>
<keyword evidence="4 6" id="KW-1133">Transmembrane helix</keyword>
<feature type="domain" description="Fatty acid hydroxylase" evidence="7">
    <location>
        <begin position="165"/>
        <end position="300"/>
    </location>
</feature>
<evidence type="ECO:0000259" key="8">
    <source>
        <dbReference type="Pfam" id="PF12076"/>
    </source>
</evidence>
<dbReference type="InterPro" id="IPR021940">
    <property type="entry name" value="CER1-like_C"/>
</dbReference>
<evidence type="ECO:0000256" key="3">
    <source>
        <dbReference type="ARBA" id="ARBA00022692"/>
    </source>
</evidence>
<evidence type="ECO:0000256" key="4">
    <source>
        <dbReference type="ARBA" id="ARBA00022989"/>
    </source>
</evidence>
<comment type="subcellular location">
    <subcellularLocation>
        <location evidence="1">Membrane</location>
        <topology evidence="1">Multi-pass membrane protein</topology>
    </subcellularLocation>
</comment>
<dbReference type="GO" id="GO:0016491">
    <property type="term" value="F:oxidoreductase activity"/>
    <property type="evidence" value="ECO:0007669"/>
    <property type="project" value="InterPro"/>
</dbReference>
<dbReference type="InterPro" id="IPR050307">
    <property type="entry name" value="Sterol_Desaturase_Related"/>
</dbReference>
<keyword evidence="5 6" id="KW-0472">Membrane</keyword>
<organism evidence="9 10">
    <name type="scientific">Medicago truncatula</name>
    <name type="common">Barrel medic</name>
    <name type="synonym">Medicago tribuloides</name>
    <dbReference type="NCBI Taxonomy" id="3880"/>
    <lineage>
        <taxon>Eukaryota</taxon>
        <taxon>Viridiplantae</taxon>
        <taxon>Streptophyta</taxon>
        <taxon>Embryophyta</taxon>
        <taxon>Tracheophyta</taxon>
        <taxon>Spermatophyta</taxon>
        <taxon>Magnoliopsida</taxon>
        <taxon>eudicotyledons</taxon>
        <taxon>Gunneridae</taxon>
        <taxon>Pentapetalae</taxon>
        <taxon>rosids</taxon>
        <taxon>fabids</taxon>
        <taxon>Fabales</taxon>
        <taxon>Fabaceae</taxon>
        <taxon>Papilionoideae</taxon>
        <taxon>50 kb inversion clade</taxon>
        <taxon>NPAAA clade</taxon>
        <taxon>Hologalegina</taxon>
        <taxon>IRL clade</taxon>
        <taxon>Trifolieae</taxon>
        <taxon>Medicago</taxon>
    </lineage>
</organism>
<sequence>MNKIHLQILAYIYIYKELSHMLRYHHSQIHNMASKPGILTNWPWEPLGSFKFVIVIPWIAHSIYTFIWGERDPVYYIIFPFALVRMLHNQIWTSVSRYQTAKGKNRIVDKGLEFEQVDRETHWDDQMLFTVLVYCIAYFIFPMASNLPWWRIDGVILTAILHAGPVEFLYYWLHRALHHHYLYSRYHSHHHSSIVTEPITSVAHPFAEHLSYFTLFAIPMLTTLFINKSSVAALYGYIFYIDFMNNMGHCNFEFFPKKLLSYFPILKYLSYTPSFHSLHHTKFRSNYSLFMPIYDYIYGTVDKSTDATYEASLMRPKESPDVVHLTHLTTLSSIYQLRLGFTSLASNPQTSKWYLYLMWPFTMCYMLMTWISRRAFVLESNTFNDLKLQCWLLPRFKTQYFSKGQKLTWNNLIEETIIEAELNGAKVISLGLLNQKHQLNAHCELYIRRFPQLKIKVVDGSSLAAATVLNNIPKGTNQVLLRGKFNKVAFAIANALCKKNVQVVVLYKDELKELEQRVVTKGNLALSQVNIPKIWLVGDEWDEDEQLKAPEGSLFIPFSHFPPKKMRKCCFYHFTPAMITPATFMNSHSCENWLPRRVMSAWRIAGIIHALEGWNVHECGDTILSTEKVWEASIRHGFQPLKILTSQG</sequence>
<protein>
    <submittedName>
        <fullName evidence="9">Putative aldehyde oxygenase (Deformylating)</fullName>
        <ecNumber evidence="9">4.1.99.5</ecNumber>
    </submittedName>
</protein>
<dbReference type="GO" id="GO:0071771">
    <property type="term" value="F:aldehyde oxygenase (deformylating) activity"/>
    <property type="evidence" value="ECO:0007669"/>
    <property type="project" value="UniProtKB-EC"/>
</dbReference>
<feature type="transmembrane region" description="Helical" evidence="6">
    <location>
        <begin position="212"/>
        <end position="238"/>
    </location>
</feature>
<comment type="caution">
    <text evidence="9">The sequence shown here is derived from an EMBL/GenBank/DDBJ whole genome shotgun (WGS) entry which is preliminary data.</text>
</comment>
<keyword evidence="9" id="KW-0456">Lyase</keyword>
<gene>
    <name evidence="9" type="ORF">MtrunA17_Chr7g0256411</name>
</gene>
<feature type="transmembrane region" description="Helical" evidence="6">
    <location>
        <begin position="353"/>
        <end position="371"/>
    </location>
</feature>
<evidence type="ECO:0000313" key="10">
    <source>
        <dbReference type="Proteomes" id="UP000265566"/>
    </source>
</evidence>
<evidence type="ECO:0000256" key="2">
    <source>
        <dbReference type="ARBA" id="ARBA00009324"/>
    </source>
</evidence>
<evidence type="ECO:0000256" key="5">
    <source>
        <dbReference type="ARBA" id="ARBA00023136"/>
    </source>
</evidence>
<feature type="transmembrane region" description="Helical" evidence="6">
    <location>
        <begin position="49"/>
        <end position="67"/>
    </location>
</feature>
<evidence type="ECO:0000256" key="6">
    <source>
        <dbReference type="SAM" id="Phobius"/>
    </source>
</evidence>
<feature type="transmembrane region" description="Helical" evidence="6">
    <location>
        <begin position="154"/>
        <end position="173"/>
    </location>
</feature>
<reference evidence="10" key="1">
    <citation type="journal article" date="2018" name="Nat. Plants">
        <title>Whole-genome landscape of Medicago truncatula symbiotic genes.</title>
        <authorList>
            <person name="Pecrix Y."/>
            <person name="Staton S.E."/>
            <person name="Sallet E."/>
            <person name="Lelandais-Briere C."/>
            <person name="Moreau S."/>
            <person name="Carrere S."/>
            <person name="Blein T."/>
            <person name="Jardinaud M.F."/>
            <person name="Latrasse D."/>
            <person name="Zouine M."/>
            <person name="Zahm M."/>
            <person name="Kreplak J."/>
            <person name="Mayjonade B."/>
            <person name="Satge C."/>
            <person name="Perez M."/>
            <person name="Cauet S."/>
            <person name="Marande W."/>
            <person name="Chantry-Darmon C."/>
            <person name="Lopez-Roques C."/>
            <person name="Bouchez O."/>
            <person name="Berard A."/>
            <person name="Debelle F."/>
            <person name="Munos S."/>
            <person name="Bendahmane A."/>
            <person name="Berges H."/>
            <person name="Niebel A."/>
            <person name="Buitink J."/>
            <person name="Frugier F."/>
            <person name="Benhamed M."/>
            <person name="Crespi M."/>
            <person name="Gouzy J."/>
            <person name="Gamas P."/>
        </authorList>
    </citation>
    <scope>NUCLEOTIDE SEQUENCE [LARGE SCALE GENOMIC DNA]</scope>
    <source>
        <strain evidence="10">cv. Jemalong A17</strain>
    </source>
</reference>
<dbReference type="GO" id="GO:0005506">
    <property type="term" value="F:iron ion binding"/>
    <property type="evidence" value="ECO:0007669"/>
    <property type="project" value="InterPro"/>
</dbReference>
<feature type="transmembrane region" description="Helical" evidence="6">
    <location>
        <begin position="127"/>
        <end position="147"/>
    </location>
</feature>
<name>A0A396H5G4_MEDTR</name>
<keyword evidence="3 6" id="KW-0812">Transmembrane</keyword>
<proteinExistence type="inferred from homology"/>
<dbReference type="Proteomes" id="UP000265566">
    <property type="component" value="Chromosome 7"/>
</dbReference>
<dbReference type="PANTHER" id="PTHR11863">
    <property type="entry name" value="STEROL DESATURASE"/>
    <property type="match status" value="1"/>
</dbReference>
<dbReference type="Pfam" id="PF12076">
    <property type="entry name" value="CER1-like_C"/>
    <property type="match status" value="1"/>
</dbReference>
<feature type="domain" description="Very-long-chain aldehyde decarbonylase CER1-like C-terminal" evidence="8">
    <location>
        <begin position="479"/>
        <end position="640"/>
    </location>
</feature>
<dbReference type="Gramene" id="rna42388">
    <property type="protein sequence ID" value="RHN47751.1"/>
    <property type="gene ID" value="gene42388"/>
</dbReference>
<dbReference type="EMBL" id="PSQE01000007">
    <property type="protein sequence ID" value="RHN47751.1"/>
    <property type="molecule type" value="Genomic_DNA"/>
</dbReference>
<dbReference type="AlphaFoldDB" id="A0A396H5G4"/>
<evidence type="ECO:0000259" key="7">
    <source>
        <dbReference type="Pfam" id="PF04116"/>
    </source>
</evidence>
<accession>A0A396H5G4</accession>
<dbReference type="GO" id="GO:0016020">
    <property type="term" value="C:membrane"/>
    <property type="evidence" value="ECO:0007669"/>
    <property type="project" value="UniProtKB-SubCell"/>
</dbReference>
<dbReference type="EC" id="4.1.99.5" evidence="9"/>
<dbReference type="GO" id="GO:0008610">
    <property type="term" value="P:lipid biosynthetic process"/>
    <property type="evidence" value="ECO:0007669"/>
    <property type="project" value="InterPro"/>
</dbReference>
<evidence type="ECO:0000256" key="1">
    <source>
        <dbReference type="ARBA" id="ARBA00004141"/>
    </source>
</evidence>